<feature type="compositionally biased region" description="Polar residues" evidence="1">
    <location>
        <begin position="740"/>
        <end position="755"/>
    </location>
</feature>
<dbReference type="Pfam" id="PF23036">
    <property type="entry name" value="TRAPPC10_1st"/>
    <property type="match status" value="1"/>
</dbReference>
<comment type="caution">
    <text evidence="3">The sequence shown here is derived from an EMBL/GenBank/DDBJ whole genome shotgun (WGS) entry which is preliminary data.</text>
</comment>
<name>A0AAV1IKX3_9CHLO</name>
<dbReference type="GO" id="GO:0034498">
    <property type="term" value="P:early endosome to Golgi transport"/>
    <property type="evidence" value="ECO:0007669"/>
    <property type="project" value="TreeGrafter"/>
</dbReference>
<dbReference type="EMBL" id="CAUYUE010000017">
    <property type="protein sequence ID" value="CAK0787342.1"/>
    <property type="molecule type" value="Genomic_DNA"/>
</dbReference>
<feature type="compositionally biased region" description="Basic and acidic residues" evidence="1">
    <location>
        <begin position="1029"/>
        <end position="1042"/>
    </location>
</feature>
<feature type="region of interest" description="Disordered" evidence="1">
    <location>
        <begin position="648"/>
        <end position="684"/>
    </location>
</feature>
<dbReference type="Proteomes" id="UP001314263">
    <property type="component" value="Unassembled WGS sequence"/>
</dbReference>
<dbReference type="GO" id="GO:0006891">
    <property type="term" value="P:intra-Golgi vesicle-mediated transport"/>
    <property type="evidence" value="ECO:0007669"/>
    <property type="project" value="TreeGrafter"/>
</dbReference>
<feature type="compositionally biased region" description="Polar residues" evidence="1">
    <location>
        <begin position="655"/>
        <end position="682"/>
    </location>
</feature>
<protein>
    <recommendedName>
        <fullName evidence="2">TRAPPC10/Trs130 N-terminal domain-containing protein</fullName>
    </recommendedName>
</protein>
<evidence type="ECO:0000259" key="2">
    <source>
        <dbReference type="Pfam" id="PF23036"/>
    </source>
</evidence>
<feature type="region of interest" description="Disordered" evidence="1">
    <location>
        <begin position="373"/>
        <end position="495"/>
    </location>
</feature>
<proteinExistence type="predicted"/>
<evidence type="ECO:0000313" key="4">
    <source>
        <dbReference type="Proteomes" id="UP001314263"/>
    </source>
</evidence>
<evidence type="ECO:0000313" key="3">
    <source>
        <dbReference type="EMBL" id="CAK0787342.1"/>
    </source>
</evidence>
<feature type="compositionally biased region" description="Pro residues" evidence="1">
    <location>
        <begin position="1686"/>
        <end position="1696"/>
    </location>
</feature>
<feature type="compositionally biased region" description="Basic and acidic residues" evidence="1">
    <location>
        <begin position="383"/>
        <end position="392"/>
    </location>
</feature>
<feature type="compositionally biased region" description="Polar residues" evidence="1">
    <location>
        <begin position="592"/>
        <end position="604"/>
    </location>
</feature>
<feature type="region of interest" description="Disordered" evidence="1">
    <location>
        <begin position="568"/>
        <end position="611"/>
    </location>
</feature>
<dbReference type="PANTHER" id="PTHR13251:SF3">
    <property type="entry name" value="TRAFFICKING PROTEIN PARTICLE COMPLEX SUBUNIT 10"/>
    <property type="match status" value="1"/>
</dbReference>
<dbReference type="GO" id="GO:0005829">
    <property type="term" value="C:cytosol"/>
    <property type="evidence" value="ECO:0007669"/>
    <property type="project" value="GOC"/>
</dbReference>
<sequence length="1840" mass="197349">MEGDELQSRFLVSVVDPTNVWGLISEILLNRLPFRHVHLKNKFGKLIPVSELQIQYISSEDALLKRRRAFAHQPVAWFRNPYAQLVLVSGESVDEYKLHVRDGLRRLLDHPGDGNGGLTESIVVYVKPSSVDAYSKGPGKVFQALRSDFSSRRKDRCLRVDFSGGMVSGVDDLERMLRDAIKTTFEARAAAYDEQVRQLMVARQSPGWQFSTLFLVKDSLAVMLESAHMYEDGLREYSELEACYLEALAMGGPLSQQPFGGDRPGDDVAQLLSATWRETRHAVRETGMVSQFRFRQFLFACQARILGKLDRHIEVAERGLKFVNTLGELLASAGLPSTLKEAWAFSACLALAVQLARTAPVSSAGMQPALMPTISDASNQHSSAREAADRTSRPIVRSQSVGALGDSPSPEPGLRQGSASPSKRSMLSAEAVSSHEDSESTLRQEASRNQRTITLPQRPSRLDPASERGRTTNQGEGRANGPGRRGQLVTQPQKRPRTDWALGLSVAYDAELLEEAGQAAAVTVEAAAAGAMDPASRAFWCALGNLYAAARTEVMRLGHAAALRPDASESPMLQNGASPLGGPGRSADLSPVKTSQEAPQQVDQAVQEGRPVDLTTRLSRFAPFEAAIGFRDRRLRSRSDAADSARSLASANLSKSTAQLQADSFTSTEKSAQSESAASDTTDALPLSSAAKTDFLSFPPAAMDKASIRSRSHGEEVSRLVDQSSDADLQSEERRKSETDMAQSLSNLPINTALNANDLRHVEREIETSSESSMPSTPIMGNGRHGKSPLQDGGKPWSWLTEERLVTALSAKYEYEELWLELSRCAAMCYKRGGRRRNAALLRLEVAEALAGRGAVRASVSLLAALAQDALVEGWLSLAAGLLYRLLEVSAPLEMADKAHVCVRLLSLSDAMGPSSEQVVTQEELMHAATALSQAAPLPGPLADLRLQNGDMDALRMLWAQPVQGEYARFFGQSSSPGRPVLAPSRPCGRQQKEHTSEPDGPNGFGASQETPAAPAMLEGSSSSTAEGVGRKEGMDREDILEQQHASQADASSGHDAKLESNSSGATPRIENGSSSTLEAPARREGQGTAGRPGQQRADRERGAVEVAEPQLPSAALHFEGCLGDVLCVHVDLVSIMPRALPLQQITLVMAIMQERSGVPSTVTSPSGTARSGSSFDAALDGRALLESRLRSTPRTYREPSEFGTTPHSQRKAVSWREVEELECPLAASQGSDRSVVLQPGPNRLAFQVTVLRQGLYSLKHVLARLGRLSLRLRVALPEDEGPPVELLTAPPLTGVLSEAHALAQPAIGDVDASGRLREEPVLLNAHACQPRLRLAAIAQKGRLVAGHQNWIGLALQPLHDELLGLRVHAAAAPSAAKDPWAASGAGAGNAQDSRCVRQAGSTIGSKTWTTLDSLELVDQPAALVPLEALPQQSEKALTGTASALEDDSKPTAPGGSAQQMRIVARAGSSASDHRECEWVSAQPAHSAAEALPQWTAWHASVLWLCVRPGAVELPTETVRLVGHAETRALQQSGESAQQSMVVELDVNVEYTAGCQRSHAARMAVPVTEPMRVSIAAKELPDRRIVLQARVASMLSRPASITQAVTSAPAGYEVLELPHELQSLYPLQVPPGASVAVLLFLAPQHKASRSARSVPSTLRLDFTVDDLAERTGAVEPTSQDQSWPEAPLPAPPPMPPQAAQGTEEGSMRSHSLTHRFVLEAAEVAETPRTTVAMQLLGPHTVRVGEQATFCWRLERMGAAEGATLVGYEAFADADAWSPAGARSSYVALHASPGSVATVEAAWMPLLVGDLSVPQLRLCDVGQKDIFDDASLSFVACLPAG</sequence>
<feature type="region of interest" description="Disordered" evidence="1">
    <location>
        <begin position="1673"/>
        <end position="1710"/>
    </location>
</feature>
<feature type="domain" description="TRAPPC10/Trs130 N-terminal" evidence="2">
    <location>
        <begin position="9"/>
        <end position="316"/>
    </location>
</feature>
<feature type="compositionally biased region" description="Basic and acidic residues" evidence="1">
    <location>
        <begin position="460"/>
        <end position="470"/>
    </location>
</feature>
<feature type="compositionally biased region" description="Basic and acidic residues" evidence="1">
    <location>
        <begin position="433"/>
        <end position="448"/>
    </location>
</feature>
<organism evidence="3 4">
    <name type="scientific">Coccomyxa viridis</name>
    <dbReference type="NCBI Taxonomy" id="1274662"/>
    <lineage>
        <taxon>Eukaryota</taxon>
        <taxon>Viridiplantae</taxon>
        <taxon>Chlorophyta</taxon>
        <taxon>core chlorophytes</taxon>
        <taxon>Trebouxiophyceae</taxon>
        <taxon>Trebouxiophyceae incertae sedis</taxon>
        <taxon>Coccomyxaceae</taxon>
        <taxon>Coccomyxa</taxon>
    </lineage>
</organism>
<reference evidence="3 4" key="1">
    <citation type="submission" date="2023-10" db="EMBL/GenBank/DDBJ databases">
        <authorList>
            <person name="Maclean D."/>
            <person name="Macfadyen A."/>
        </authorList>
    </citation>
    <scope>NUCLEOTIDE SEQUENCE [LARGE SCALE GENOMIC DNA]</scope>
</reference>
<feature type="region of interest" description="Disordered" evidence="1">
    <location>
        <begin position="970"/>
        <end position="1105"/>
    </location>
</feature>
<feature type="region of interest" description="Disordered" evidence="1">
    <location>
        <begin position="706"/>
        <end position="793"/>
    </location>
</feature>
<accession>A0AAV1IKX3</accession>
<feature type="compositionally biased region" description="Basic and acidic residues" evidence="1">
    <location>
        <begin position="758"/>
        <end position="767"/>
    </location>
</feature>
<evidence type="ECO:0000256" key="1">
    <source>
        <dbReference type="SAM" id="MobiDB-lite"/>
    </source>
</evidence>
<feature type="compositionally biased region" description="Low complexity" evidence="1">
    <location>
        <begin position="769"/>
        <end position="780"/>
    </location>
</feature>
<feature type="compositionally biased region" description="Polar residues" evidence="1">
    <location>
        <begin position="1060"/>
        <end position="1078"/>
    </location>
</feature>
<feature type="region of interest" description="Disordered" evidence="1">
    <location>
        <begin position="1435"/>
        <end position="1458"/>
    </location>
</feature>
<gene>
    <name evidence="3" type="ORF">CVIRNUC_010561</name>
</gene>
<dbReference type="PANTHER" id="PTHR13251">
    <property type="entry name" value="EPILEPSY HOLOPROSENCEPHALY CANDIDATE 1/TMEM1"/>
    <property type="match status" value="1"/>
</dbReference>
<dbReference type="GO" id="GO:1990071">
    <property type="term" value="C:TRAPPII protein complex"/>
    <property type="evidence" value="ECO:0007669"/>
    <property type="project" value="InterPro"/>
</dbReference>
<dbReference type="InterPro" id="IPR045126">
    <property type="entry name" value="TRAPPC10/Trs130"/>
</dbReference>
<keyword evidence="4" id="KW-1185">Reference proteome</keyword>
<dbReference type="InterPro" id="IPR056913">
    <property type="entry name" value="TRAPPC10/Trs130_N"/>
</dbReference>